<dbReference type="GO" id="GO:0006506">
    <property type="term" value="P:GPI anchor biosynthetic process"/>
    <property type="evidence" value="ECO:0007669"/>
    <property type="project" value="TreeGrafter"/>
</dbReference>
<evidence type="ECO:0000259" key="3">
    <source>
        <dbReference type="Pfam" id="PF10277"/>
    </source>
</evidence>
<dbReference type="Pfam" id="PF10277">
    <property type="entry name" value="Frag1"/>
    <property type="match status" value="1"/>
</dbReference>
<gene>
    <name evidence="4" type="ORF">E2C01_024070</name>
</gene>
<keyword evidence="2" id="KW-0472">Membrane</keyword>
<evidence type="ECO:0000313" key="5">
    <source>
        <dbReference type="Proteomes" id="UP000324222"/>
    </source>
</evidence>
<feature type="region of interest" description="Disordered" evidence="1">
    <location>
        <begin position="163"/>
        <end position="208"/>
    </location>
</feature>
<feature type="transmembrane region" description="Helical" evidence="2">
    <location>
        <begin position="88"/>
        <end position="105"/>
    </location>
</feature>
<feature type="compositionally biased region" description="Pro residues" evidence="1">
    <location>
        <begin position="298"/>
        <end position="312"/>
    </location>
</feature>
<dbReference type="OrthoDB" id="68581at2759"/>
<dbReference type="GO" id="GO:0000139">
    <property type="term" value="C:Golgi membrane"/>
    <property type="evidence" value="ECO:0007669"/>
    <property type="project" value="InterPro"/>
</dbReference>
<protein>
    <submittedName>
        <fullName evidence="4">Post-GPI attachment to proteins factor 2-like</fullName>
    </submittedName>
</protein>
<dbReference type="EMBL" id="VSRR010002320">
    <property type="protein sequence ID" value="MPC30801.1"/>
    <property type="molecule type" value="Genomic_DNA"/>
</dbReference>
<comment type="caution">
    <text evidence="4">The sequence shown here is derived from an EMBL/GenBank/DDBJ whole genome shotgun (WGS) entry which is preliminary data.</text>
</comment>
<feature type="compositionally biased region" description="Low complexity" evidence="1">
    <location>
        <begin position="163"/>
        <end position="184"/>
    </location>
</feature>
<dbReference type="InterPro" id="IPR019402">
    <property type="entry name" value="CWH43_N"/>
</dbReference>
<feature type="region of interest" description="Disordered" evidence="1">
    <location>
        <begin position="273"/>
        <end position="321"/>
    </location>
</feature>
<reference evidence="4 5" key="1">
    <citation type="submission" date="2019-05" db="EMBL/GenBank/DDBJ databases">
        <title>Another draft genome of Portunus trituberculatus and its Hox gene families provides insights of decapod evolution.</title>
        <authorList>
            <person name="Jeong J.-H."/>
            <person name="Song I."/>
            <person name="Kim S."/>
            <person name="Choi T."/>
            <person name="Kim D."/>
            <person name="Ryu S."/>
            <person name="Kim W."/>
        </authorList>
    </citation>
    <scope>NUCLEOTIDE SEQUENCE [LARGE SCALE GENOMIC DNA]</scope>
    <source>
        <tissue evidence="4">Muscle</tissue>
    </source>
</reference>
<dbReference type="AlphaFoldDB" id="A0A5B7E9L5"/>
<dbReference type="InterPro" id="IPR039545">
    <property type="entry name" value="PGAP2"/>
</dbReference>
<dbReference type="PANTHER" id="PTHR12892:SF17">
    <property type="entry name" value="POST-GPI ATTACHMENT TO PROTEINS FACTOR 2-LIKE"/>
    <property type="match status" value="1"/>
</dbReference>
<keyword evidence="5" id="KW-1185">Reference proteome</keyword>
<evidence type="ECO:0000256" key="2">
    <source>
        <dbReference type="SAM" id="Phobius"/>
    </source>
</evidence>
<keyword evidence="2" id="KW-0812">Transmembrane</keyword>
<evidence type="ECO:0000256" key="1">
    <source>
        <dbReference type="SAM" id="MobiDB-lite"/>
    </source>
</evidence>
<dbReference type="GO" id="GO:0005789">
    <property type="term" value="C:endoplasmic reticulum membrane"/>
    <property type="evidence" value="ECO:0007669"/>
    <property type="project" value="TreeGrafter"/>
</dbReference>
<dbReference type="Proteomes" id="UP000324222">
    <property type="component" value="Unassembled WGS sequence"/>
</dbReference>
<dbReference type="PANTHER" id="PTHR12892">
    <property type="entry name" value="FGF RECEPTOR ACTIVATING PROTEIN 1"/>
    <property type="match status" value="1"/>
</dbReference>
<organism evidence="4 5">
    <name type="scientific">Portunus trituberculatus</name>
    <name type="common">Swimming crab</name>
    <name type="synonym">Neptunus trituberculatus</name>
    <dbReference type="NCBI Taxonomy" id="210409"/>
    <lineage>
        <taxon>Eukaryota</taxon>
        <taxon>Metazoa</taxon>
        <taxon>Ecdysozoa</taxon>
        <taxon>Arthropoda</taxon>
        <taxon>Crustacea</taxon>
        <taxon>Multicrustacea</taxon>
        <taxon>Malacostraca</taxon>
        <taxon>Eumalacostraca</taxon>
        <taxon>Eucarida</taxon>
        <taxon>Decapoda</taxon>
        <taxon>Pleocyemata</taxon>
        <taxon>Brachyura</taxon>
        <taxon>Eubrachyura</taxon>
        <taxon>Portunoidea</taxon>
        <taxon>Portunidae</taxon>
        <taxon>Portuninae</taxon>
        <taxon>Portunus</taxon>
    </lineage>
</organism>
<feature type="domain" description="CWH43-like N-terminal" evidence="3">
    <location>
        <begin position="44"/>
        <end position="143"/>
    </location>
</feature>
<keyword evidence="2" id="KW-1133">Transmembrane helix</keyword>
<proteinExistence type="predicted"/>
<accession>A0A5B7E9L5</accession>
<evidence type="ECO:0000313" key="4">
    <source>
        <dbReference type="EMBL" id="MPC30801.1"/>
    </source>
</evidence>
<sequence length="321" mass="34052">MFLGTVEPCVLWGPRGLQVHGFESCPPSECRLGFLTQDNGFLAAVHEKLFTLFMLVSLVYMLCVIRVLRAVRHTLSPALLHSFSQKKWLFGIKLASTGGLLFFFWRHRVYCQPMAFSWFSLCEYVIATCNMLYHVSVALDFSDEHLIVGHIMPAASTPSAQPTASLITTASSSPRQSPSTSTTTCDSLATCEGTPDVPPTKNGRLDDTLADGGLGMGVSGSGLVFGAARASHAPMGYGAAPEARCDTGGTGPSGGAGEGEAPAVVHQVLNTIHEGAEPPPPPCLNGLDRCESAVVQRRPPPSNNPGSPPTDPQPLARPHSE</sequence>
<feature type="transmembrane region" description="Helical" evidence="2">
    <location>
        <begin position="49"/>
        <end position="68"/>
    </location>
</feature>
<name>A0A5B7E9L5_PORTR</name>